<evidence type="ECO:0000259" key="12">
    <source>
        <dbReference type="PROSITE" id="PS50893"/>
    </source>
</evidence>
<keyword evidence="5 11" id="KW-0812">Transmembrane</keyword>
<dbReference type="GO" id="GO:0005886">
    <property type="term" value="C:plasma membrane"/>
    <property type="evidence" value="ECO:0007669"/>
    <property type="project" value="UniProtKB-SubCell"/>
</dbReference>
<sequence>MITLLLRIVGDTQRRPLLRYLLSTTVYAVSEGVAFGLLVPLLTALLGGDTRTAGWWLLPLAGTVVVGWIAHYDMGIRALLLSSAWRRSLYERLGAHVVRLPLGWFDGARTGQLERLLGQGVNTATRSVHLAQTLIGAVLTPATIFVFLVCYDWRIALSVLVTVPVVLAVFAVARRLTDRSEAEHDAAAAEAGARLVEFAGAQPVLRANGRSAEVSGGGHGQLDDALAAQHKAARREVTGALPGLQLGQLAIQSAFTAVLVIGVLLATHHEVSPARAVALLVLGVHFLQPFAVVAGAVQALRSCRAAVERIDAVLSTPPLPEPAEPRTLKGGAGRTGGLSVEIDDVRFGYGDGPGAAGPVLDGLTLRIPAGGTTALVGASGAGKTTVTKLIARFFDVDGGAVRIGGVDVRELTTDELMDTVSMVFQDVRLTDGTVEDNIRLGRPDATDAQVREAARRARADLVAESLPDGWASRVGEGGGLLSGGERQRVAIARTLLKDTPIVLLDEATSALDAENERDVHEALAELGAGRTLLVIAHRLTTVAGADRIAVLADGRIAEQGTHEELLAAGGRYAALWAEHERARGWRLTNR</sequence>
<feature type="transmembrane region" description="Helical" evidence="11">
    <location>
        <begin position="277"/>
        <end position="300"/>
    </location>
</feature>
<dbReference type="Proteomes" id="UP000199323">
    <property type="component" value="Unassembled WGS sequence"/>
</dbReference>
<dbReference type="Pfam" id="PF00005">
    <property type="entry name" value="ABC_tran"/>
    <property type="match status" value="1"/>
</dbReference>
<dbReference type="InterPro" id="IPR003593">
    <property type="entry name" value="AAA+_ATPase"/>
</dbReference>
<feature type="transmembrane region" description="Helical" evidence="11">
    <location>
        <begin position="130"/>
        <end position="149"/>
    </location>
</feature>
<dbReference type="PROSITE" id="PS50893">
    <property type="entry name" value="ABC_TRANSPORTER_2"/>
    <property type="match status" value="1"/>
</dbReference>
<evidence type="ECO:0000256" key="7">
    <source>
        <dbReference type="ARBA" id="ARBA00022840"/>
    </source>
</evidence>
<comment type="subcellular location">
    <subcellularLocation>
        <location evidence="1">Cell inner membrane</location>
        <topology evidence="1">Multi-pass membrane protein</topology>
    </subcellularLocation>
</comment>
<dbReference type="SUPFAM" id="SSF52540">
    <property type="entry name" value="P-loop containing nucleoside triphosphate hydrolases"/>
    <property type="match status" value="1"/>
</dbReference>
<keyword evidence="15" id="KW-1185">Reference proteome</keyword>
<protein>
    <submittedName>
        <fullName evidence="14">ATP-binding cassette, subfamily B</fullName>
    </submittedName>
</protein>
<dbReference type="EMBL" id="FONG01000007">
    <property type="protein sequence ID" value="SFE99060.1"/>
    <property type="molecule type" value="Genomic_DNA"/>
</dbReference>
<dbReference type="PANTHER" id="PTHR24221:SF654">
    <property type="entry name" value="ATP-BINDING CASSETTE SUB-FAMILY B MEMBER 6"/>
    <property type="match status" value="1"/>
</dbReference>
<dbReference type="InterPro" id="IPR011527">
    <property type="entry name" value="ABC1_TM_dom"/>
</dbReference>
<dbReference type="AlphaFoldDB" id="A0A1I2F3H7"/>
<organism evidence="14 15">
    <name type="scientific">Actinacidiphila alni</name>
    <dbReference type="NCBI Taxonomy" id="380248"/>
    <lineage>
        <taxon>Bacteria</taxon>
        <taxon>Bacillati</taxon>
        <taxon>Actinomycetota</taxon>
        <taxon>Actinomycetes</taxon>
        <taxon>Kitasatosporales</taxon>
        <taxon>Streptomycetaceae</taxon>
        <taxon>Actinacidiphila</taxon>
    </lineage>
</organism>
<dbReference type="InterPro" id="IPR039421">
    <property type="entry name" value="Type_1_exporter"/>
</dbReference>
<evidence type="ECO:0000256" key="2">
    <source>
        <dbReference type="ARBA" id="ARBA00022448"/>
    </source>
</evidence>
<dbReference type="InterPro" id="IPR003439">
    <property type="entry name" value="ABC_transporter-like_ATP-bd"/>
</dbReference>
<dbReference type="GO" id="GO:0034040">
    <property type="term" value="F:ATPase-coupled lipid transmembrane transporter activity"/>
    <property type="evidence" value="ECO:0007669"/>
    <property type="project" value="TreeGrafter"/>
</dbReference>
<evidence type="ECO:0000256" key="6">
    <source>
        <dbReference type="ARBA" id="ARBA00022741"/>
    </source>
</evidence>
<feature type="domain" description="ABC transmembrane type-1" evidence="13">
    <location>
        <begin position="21"/>
        <end position="302"/>
    </location>
</feature>
<dbReference type="GO" id="GO:0140359">
    <property type="term" value="F:ABC-type transporter activity"/>
    <property type="evidence" value="ECO:0007669"/>
    <property type="project" value="InterPro"/>
</dbReference>
<dbReference type="InterPro" id="IPR027417">
    <property type="entry name" value="P-loop_NTPase"/>
</dbReference>
<evidence type="ECO:0000256" key="9">
    <source>
        <dbReference type="ARBA" id="ARBA00023136"/>
    </source>
</evidence>
<dbReference type="RefSeq" id="WP_177246439.1">
    <property type="nucleotide sequence ID" value="NZ_FONG01000007.1"/>
</dbReference>
<evidence type="ECO:0000256" key="10">
    <source>
        <dbReference type="ARBA" id="ARBA00023455"/>
    </source>
</evidence>
<evidence type="ECO:0000256" key="1">
    <source>
        <dbReference type="ARBA" id="ARBA00004429"/>
    </source>
</evidence>
<evidence type="ECO:0000313" key="15">
    <source>
        <dbReference type="Proteomes" id="UP000199323"/>
    </source>
</evidence>
<keyword evidence="8 11" id="KW-1133">Transmembrane helix</keyword>
<keyword evidence="2" id="KW-0813">Transport</keyword>
<dbReference type="GO" id="GO:0005524">
    <property type="term" value="F:ATP binding"/>
    <property type="evidence" value="ECO:0007669"/>
    <property type="project" value="UniProtKB-KW"/>
</dbReference>
<dbReference type="Pfam" id="PF00664">
    <property type="entry name" value="ABC_membrane"/>
    <property type="match status" value="1"/>
</dbReference>
<gene>
    <name evidence="14" type="ORF">SAMN05216251_107108</name>
</gene>
<evidence type="ECO:0000313" key="14">
    <source>
        <dbReference type="EMBL" id="SFE99060.1"/>
    </source>
</evidence>
<keyword evidence="3" id="KW-1003">Cell membrane</keyword>
<accession>A0A1I2F3H7</accession>
<dbReference type="PROSITE" id="PS00211">
    <property type="entry name" value="ABC_TRANSPORTER_1"/>
    <property type="match status" value="1"/>
</dbReference>
<feature type="transmembrane region" description="Helical" evidence="11">
    <location>
        <begin position="20"/>
        <end position="47"/>
    </location>
</feature>
<feature type="transmembrane region" description="Helical" evidence="11">
    <location>
        <begin position="244"/>
        <end position="265"/>
    </location>
</feature>
<evidence type="ECO:0000256" key="4">
    <source>
        <dbReference type="ARBA" id="ARBA00022519"/>
    </source>
</evidence>
<evidence type="ECO:0000256" key="11">
    <source>
        <dbReference type="SAM" id="Phobius"/>
    </source>
</evidence>
<dbReference type="PROSITE" id="PS50929">
    <property type="entry name" value="ABC_TM1F"/>
    <property type="match status" value="1"/>
</dbReference>
<keyword evidence="4" id="KW-0997">Cell inner membrane</keyword>
<feature type="transmembrane region" description="Helical" evidence="11">
    <location>
        <begin position="53"/>
        <end position="72"/>
    </location>
</feature>
<dbReference type="FunFam" id="3.40.50.300:FF:000221">
    <property type="entry name" value="Multidrug ABC transporter ATP-binding protein"/>
    <property type="match status" value="1"/>
</dbReference>
<comment type="similarity">
    <text evidence="10">Belongs to the ABC transporter superfamily. Siderophore-Fe(3+) uptake transporter (SIUT) (TC 3.A.1.21) family.</text>
</comment>
<proteinExistence type="inferred from homology"/>
<dbReference type="Gene3D" id="3.40.50.300">
    <property type="entry name" value="P-loop containing nucleotide triphosphate hydrolases"/>
    <property type="match status" value="1"/>
</dbReference>
<dbReference type="PANTHER" id="PTHR24221">
    <property type="entry name" value="ATP-BINDING CASSETTE SUB-FAMILY B"/>
    <property type="match status" value="1"/>
</dbReference>
<evidence type="ECO:0000256" key="3">
    <source>
        <dbReference type="ARBA" id="ARBA00022475"/>
    </source>
</evidence>
<evidence type="ECO:0000256" key="5">
    <source>
        <dbReference type="ARBA" id="ARBA00022692"/>
    </source>
</evidence>
<keyword evidence="9 11" id="KW-0472">Membrane</keyword>
<keyword evidence="6" id="KW-0547">Nucleotide-binding</keyword>
<dbReference type="SUPFAM" id="SSF90123">
    <property type="entry name" value="ABC transporter transmembrane region"/>
    <property type="match status" value="1"/>
</dbReference>
<evidence type="ECO:0000259" key="13">
    <source>
        <dbReference type="PROSITE" id="PS50929"/>
    </source>
</evidence>
<dbReference type="InterPro" id="IPR036640">
    <property type="entry name" value="ABC1_TM_sf"/>
</dbReference>
<dbReference type="GO" id="GO:0016887">
    <property type="term" value="F:ATP hydrolysis activity"/>
    <property type="evidence" value="ECO:0007669"/>
    <property type="project" value="InterPro"/>
</dbReference>
<dbReference type="SMART" id="SM00382">
    <property type="entry name" value="AAA"/>
    <property type="match status" value="1"/>
</dbReference>
<feature type="domain" description="ABC transporter" evidence="12">
    <location>
        <begin position="340"/>
        <end position="578"/>
    </location>
</feature>
<keyword evidence="7 14" id="KW-0067">ATP-binding</keyword>
<dbReference type="STRING" id="380248.SAMN05216251_107108"/>
<dbReference type="InterPro" id="IPR017871">
    <property type="entry name" value="ABC_transporter-like_CS"/>
</dbReference>
<feature type="transmembrane region" description="Helical" evidence="11">
    <location>
        <begin position="155"/>
        <end position="173"/>
    </location>
</feature>
<dbReference type="Gene3D" id="1.20.1560.10">
    <property type="entry name" value="ABC transporter type 1, transmembrane domain"/>
    <property type="match status" value="1"/>
</dbReference>
<reference evidence="14 15" key="1">
    <citation type="submission" date="2016-10" db="EMBL/GenBank/DDBJ databases">
        <authorList>
            <person name="de Groot N.N."/>
        </authorList>
    </citation>
    <scope>NUCLEOTIDE SEQUENCE [LARGE SCALE GENOMIC DNA]</scope>
    <source>
        <strain evidence="14 15">CGMCC 4.3510</strain>
    </source>
</reference>
<evidence type="ECO:0000256" key="8">
    <source>
        <dbReference type="ARBA" id="ARBA00022989"/>
    </source>
</evidence>
<name>A0A1I2F3H7_9ACTN</name>